<evidence type="ECO:0000313" key="5">
    <source>
        <dbReference type="Proteomes" id="UP001168363"/>
    </source>
</evidence>
<evidence type="ECO:0000256" key="1">
    <source>
        <dbReference type="ARBA" id="ARBA00022679"/>
    </source>
</evidence>
<evidence type="ECO:0000313" key="4">
    <source>
        <dbReference type="EMBL" id="MDO3397420.1"/>
    </source>
</evidence>
<organism evidence="4 5">
    <name type="scientific">Nocardioides cremeus</name>
    <dbReference type="NCBI Taxonomy" id="3058044"/>
    <lineage>
        <taxon>Bacteria</taxon>
        <taxon>Bacillati</taxon>
        <taxon>Actinomycetota</taxon>
        <taxon>Actinomycetes</taxon>
        <taxon>Propionibacteriales</taxon>
        <taxon>Nocardioidaceae</taxon>
        <taxon>Nocardioides</taxon>
    </lineage>
</organism>
<protein>
    <submittedName>
        <fullName evidence="4">GNAT family N-acetyltransferase</fullName>
        <ecNumber evidence="4">2.3.1.-</ecNumber>
    </submittedName>
</protein>
<feature type="domain" description="N-acetyltransferase" evidence="3">
    <location>
        <begin position="5"/>
        <end position="173"/>
    </location>
</feature>
<dbReference type="RefSeq" id="WP_302709595.1">
    <property type="nucleotide sequence ID" value="NZ_JAULSC010000020.1"/>
</dbReference>
<evidence type="ECO:0000259" key="3">
    <source>
        <dbReference type="PROSITE" id="PS51186"/>
    </source>
</evidence>
<dbReference type="Proteomes" id="UP001168363">
    <property type="component" value="Unassembled WGS sequence"/>
</dbReference>
<dbReference type="Pfam" id="PF00583">
    <property type="entry name" value="Acetyltransf_1"/>
    <property type="match status" value="1"/>
</dbReference>
<gene>
    <name evidence="4" type="ORF">QWJ41_16970</name>
</gene>
<dbReference type="CDD" id="cd04301">
    <property type="entry name" value="NAT_SF"/>
    <property type="match status" value="1"/>
</dbReference>
<keyword evidence="2 4" id="KW-0012">Acyltransferase</keyword>
<dbReference type="PROSITE" id="PS51186">
    <property type="entry name" value="GNAT"/>
    <property type="match status" value="1"/>
</dbReference>
<sequence length="180" mass="19741">MLPSPVVRPRERCDLPTLVRSLGEQQPTSSYPMRWPLPFPVEQFIERDGQERAWVAVLDGRVVGHVGVGRPRGDVERAFLDALTVDDTAGLGIVEVLFTDLSVRGTGIGGLLLDTAVAWLHEQGRTPVLDVVTDHGTAIDVYRHRGWRQVGSIRPPWLPESEADLLLMVLPSPTGLAGLL</sequence>
<reference evidence="4" key="1">
    <citation type="submission" date="2023-06" db="EMBL/GenBank/DDBJ databases">
        <title>Genome sequence of Nocardioides sp. SOB44.</title>
        <authorList>
            <person name="Zhang G."/>
        </authorList>
    </citation>
    <scope>NUCLEOTIDE SEQUENCE</scope>
    <source>
        <strain evidence="4">SOB44</strain>
    </source>
</reference>
<dbReference type="EC" id="2.3.1.-" evidence="4"/>
<keyword evidence="1 4" id="KW-0808">Transferase</keyword>
<dbReference type="InterPro" id="IPR050832">
    <property type="entry name" value="Bact_Acetyltransf"/>
</dbReference>
<proteinExistence type="predicted"/>
<accession>A0ABT8TTY0</accession>
<dbReference type="SUPFAM" id="SSF55729">
    <property type="entry name" value="Acyl-CoA N-acyltransferases (Nat)"/>
    <property type="match status" value="1"/>
</dbReference>
<dbReference type="InterPro" id="IPR016181">
    <property type="entry name" value="Acyl_CoA_acyltransferase"/>
</dbReference>
<dbReference type="PANTHER" id="PTHR43877">
    <property type="entry name" value="AMINOALKYLPHOSPHONATE N-ACETYLTRANSFERASE-RELATED-RELATED"/>
    <property type="match status" value="1"/>
</dbReference>
<dbReference type="PANTHER" id="PTHR43877:SF2">
    <property type="entry name" value="AMINOALKYLPHOSPHONATE N-ACETYLTRANSFERASE-RELATED"/>
    <property type="match status" value="1"/>
</dbReference>
<dbReference type="Gene3D" id="3.40.630.30">
    <property type="match status" value="1"/>
</dbReference>
<dbReference type="EMBL" id="JAULSC010000020">
    <property type="protein sequence ID" value="MDO3397420.1"/>
    <property type="molecule type" value="Genomic_DNA"/>
</dbReference>
<keyword evidence="5" id="KW-1185">Reference proteome</keyword>
<dbReference type="InterPro" id="IPR000182">
    <property type="entry name" value="GNAT_dom"/>
</dbReference>
<comment type="caution">
    <text evidence="4">The sequence shown here is derived from an EMBL/GenBank/DDBJ whole genome shotgun (WGS) entry which is preliminary data.</text>
</comment>
<name>A0ABT8TTY0_9ACTN</name>
<dbReference type="GO" id="GO:0016746">
    <property type="term" value="F:acyltransferase activity"/>
    <property type="evidence" value="ECO:0007669"/>
    <property type="project" value="UniProtKB-KW"/>
</dbReference>
<evidence type="ECO:0000256" key="2">
    <source>
        <dbReference type="ARBA" id="ARBA00023315"/>
    </source>
</evidence>